<proteinExistence type="predicted"/>
<dbReference type="InterPro" id="IPR036259">
    <property type="entry name" value="MFS_trans_sf"/>
</dbReference>
<keyword evidence="1" id="KW-0472">Membrane</keyword>
<accession>A0A1R1PCR9</accession>
<name>A0A1R1PCR9_ZANCU</name>
<comment type="caution">
    <text evidence="2">The sequence shown here is derived from an EMBL/GenBank/DDBJ whole genome shotgun (WGS) entry which is preliminary data.</text>
</comment>
<evidence type="ECO:0000313" key="3">
    <source>
        <dbReference type="Proteomes" id="UP000188320"/>
    </source>
</evidence>
<dbReference type="EMBL" id="LSSK01001835">
    <property type="protein sequence ID" value="OMH78719.1"/>
    <property type="molecule type" value="Genomic_DNA"/>
</dbReference>
<evidence type="ECO:0000256" key="1">
    <source>
        <dbReference type="SAM" id="Phobius"/>
    </source>
</evidence>
<gene>
    <name evidence="2" type="ORF">AX774_g7888</name>
</gene>
<dbReference type="SUPFAM" id="SSF103473">
    <property type="entry name" value="MFS general substrate transporter"/>
    <property type="match status" value="1"/>
</dbReference>
<dbReference type="OrthoDB" id="6499973at2759"/>
<organism evidence="2 3">
    <name type="scientific">Zancudomyces culisetae</name>
    <name type="common">Gut fungus</name>
    <name type="synonym">Smittium culisetae</name>
    <dbReference type="NCBI Taxonomy" id="1213189"/>
    <lineage>
        <taxon>Eukaryota</taxon>
        <taxon>Fungi</taxon>
        <taxon>Fungi incertae sedis</taxon>
        <taxon>Zoopagomycota</taxon>
        <taxon>Kickxellomycotina</taxon>
        <taxon>Harpellomycetes</taxon>
        <taxon>Harpellales</taxon>
        <taxon>Legeriomycetaceae</taxon>
        <taxon>Zancudomyces</taxon>
    </lineage>
</organism>
<protein>
    <submittedName>
        <fullName evidence="2">Uncharacterized protein</fullName>
    </submittedName>
</protein>
<sequence length="125" mass="13919">MDQTEQRVETGSVVSINIEKETQQNANVPPPDVGYAWVIFTAGALAIFTVFGSFNAFGLFQAYYLNIMFPTTSAQSISWIGTLTTTLTLGLGAIYGPLDWFWQVSAIKYGNLHYLKAYYSVLETR</sequence>
<keyword evidence="3" id="KW-1185">Reference proteome</keyword>
<feature type="transmembrane region" description="Helical" evidence="1">
    <location>
        <begin position="77"/>
        <end position="95"/>
    </location>
</feature>
<dbReference type="AlphaFoldDB" id="A0A1R1PCR9"/>
<keyword evidence="1" id="KW-1133">Transmembrane helix</keyword>
<feature type="transmembrane region" description="Helical" evidence="1">
    <location>
        <begin position="35"/>
        <end position="65"/>
    </location>
</feature>
<reference evidence="3" key="1">
    <citation type="submission" date="2017-01" db="EMBL/GenBank/DDBJ databases">
        <authorList>
            <person name="Wang Y."/>
            <person name="White M."/>
            <person name="Kvist S."/>
            <person name="Moncalvo J.-M."/>
        </authorList>
    </citation>
    <scope>NUCLEOTIDE SEQUENCE [LARGE SCALE GENOMIC DNA]</scope>
    <source>
        <strain evidence="3">COL-18-3</strain>
    </source>
</reference>
<evidence type="ECO:0000313" key="2">
    <source>
        <dbReference type="EMBL" id="OMH78719.1"/>
    </source>
</evidence>
<keyword evidence="1" id="KW-0812">Transmembrane</keyword>
<dbReference type="Proteomes" id="UP000188320">
    <property type="component" value="Unassembled WGS sequence"/>
</dbReference>